<reference evidence="3 4" key="1">
    <citation type="journal article" date="2017" name="Int. J. Syst. Evol. Microbiol.">
        <title>Bacillus notoginsengisoli sp. nov., a novel bacterium isolated from the rhizosphere of Panax notoginseng.</title>
        <authorList>
            <person name="Zhang M.Y."/>
            <person name="Cheng J."/>
            <person name="Cai Y."/>
            <person name="Zhang T.Y."/>
            <person name="Wu Y.Y."/>
            <person name="Manikprabhu D."/>
            <person name="Li W.J."/>
            <person name="Zhang Y.X."/>
        </authorList>
    </citation>
    <scope>NUCLEOTIDE SEQUENCE [LARGE SCALE GENOMIC DNA]</scope>
    <source>
        <strain evidence="3 4">JCM 30743</strain>
    </source>
</reference>
<evidence type="ECO:0000256" key="1">
    <source>
        <dbReference type="SAM" id="SignalP"/>
    </source>
</evidence>
<feature type="domain" description="Transglutaminase-like" evidence="2">
    <location>
        <begin position="187"/>
        <end position="247"/>
    </location>
</feature>
<evidence type="ECO:0000313" key="3">
    <source>
        <dbReference type="EMBL" id="RHW37196.1"/>
    </source>
</evidence>
<feature type="signal peptide" evidence="1">
    <location>
        <begin position="1"/>
        <end position="22"/>
    </location>
</feature>
<name>A0A417YR31_9BACI</name>
<proteinExistence type="predicted"/>
<keyword evidence="1" id="KW-0732">Signal</keyword>
<dbReference type="OrthoDB" id="9787782at2"/>
<comment type="caution">
    <text evidence="3">The sequence shown here is derived from an EMBL/GenBank/DDBJ whole genome shotgun (WGS) entry which is preliminary data.</text>
</comment>
<evidence type="ECO:0000313" key="4">
    <source>
        <dbReference type="Proteomes" id="UP000284416"/>
    </source>
</evidence>
<accession>A0A417YR31</accession>
<feature type="chain" id="PRO_5019361077" evidence="1">
    <location>
        <begin position="23"/>
        <end position="272"/>
    </location>
</feature>
<dbReference type="PANTHER" id="PTHR33490">
    <property type="entry name" value="BLR5614 PROTEIN-RELATED"/>
    <property type="match status" value="1"/>
</dbReference>
<dbReference type="Proteomes" id="UP000284416">
    <property type="component" value="Unassembled WGS sequence"/>
</dbReference>
<dbReference type="Gene3D" id="3.10.620.30">
    <property type="match status" value="1"/>
</dbReference>
<evidence type="ECO:0000259" key="2">
    <source>
        <dbReference type="SMART" id="SM00460"/>
    </source>
</evidence>
<dbReference type="AlphaFoldDB" id="A0A417YR31"/>
<dbReference type="Pfam" id="PF01841">
    <property type="entry name" value="Transglut_core"/>
    <property type="match status" value="1"/>
</dbReference>
<organism evidence="3 4">
    <name type="scientific">Neobacillus notoginsengisoli</name>
    <dbReference type="NCBI Taxonomy" id="1578198"/>
    <lineage>
        <taxon>Bacteria</taxon>
        <taxon>Bacillati</taxon>
        <taxon>Bacillota</taxon>
        <taxon>Bacilli</taxon>
        <taxon>Bacillales</taxon>
        <taxon>Bacillaceae</taxon>
        <taxon>Neobacillus</taxon>
    </lineage>
</organism>
<dbReference type="SMART" id="SM00460">
    <property type="entry name" value="TGc"/>
    <property type="match status" value="1"/>
</dbReference>
<keyword evidence="4" id="KW-1185">Reference proteome</keyword>
<dbReference type="InterPro" id="IPR038765">
    <property type="entry name" value="Papain-like_cys_pep_sf"/>
</dbReference>
<dbReference type="SUPFAM" id="SSF54001">
    <property type="entry name" value="Cysteine proteinases"/>
    <property type="match status" value="1"/>
</dbReference>
<dbReference type="InterPro" id="IPR002931">
    <property type="entry name" value="Transglutaminase-like"/>
</dbReference>
<dbReference type="RefSeq" id="WP_118922048.1">
    <property type="nucleotide sequence ID" value="NZ_QWEG01000010.1"/>
</dbReference>
<dbReference type="EMBL" id="QWEG01000010">
    <property type="protein sequence ID" value="RHW37196.1"/>
    <property type="molecule type" value="Genomic_DNA"/>
</dbReference>
<gene>
    <name evidence="3" type="ORF">D1B31_15605</name>
</gene>
<sequence>MRKFLGVMICFLLFLPFVPAVAEARLVPSQQSASIDASGLGKGVVSVKYASKAGKQGKAGITKNGKTYYYDLPGNGAAVRLPLQMQNGMYKVTIFEQTKGNEYMMVASKNVSLQLKDSKTVFLQPVQNVHWTASMAPIKTAANLTKGKGKTEDKIKAIHNYVIRNVKYDFNKMKTVQSGYVPNINTVFAAKKGICYDYAALFGAMLRSQGVPTKLVTGYSSKVQGYHAWNEVYIKEQNKWVIVDTTVDASSKNNSKISIYKKASEYKKMNEY</sequence>
<protein>
    <submittedName>
        <fullName evidence="3">Transglutaminase domain-containing protein</fullName>
    </submittedName>
</protein>